<dbReference type="InterPro" id="IPR050490">
    <property type="entry name" value="Bact_solute-bd_prot1"/>
</dbReference>
<protein>
    <submittedName>
        <fullName evidence="6">ABC transporter substrate-binding protein</fullName>
    </submittedName>
</protein>
<dbReference type="Pfam" id="PF01547">
    <property type="entry name" value="SBP_bac_1"/>
    <property type="match status" value="1"/>
</dbReference>
<dbReference type="GO" id="GO:0042597">
    <property type="term" value="C:periplasmic space"/>
    <property type="evidence" value="ECO:0007669"/>
    <property type="project" value="UniProtKB-SubCell"/>
</dbReference>
<dbReference type="Gene3D" id="3.40.190.10">
    <property type="entry name" value="Periplasmic binding protein-like II"/>
    <property type="match status" value="2"/>
</dbReference>
<keyword evidence="7" id="KW-1185">Reference proteome</keyword>
<dbReference type="SUPFAM" id="SSF53850">
    <property type="entry name" value="Periplasmic binding protein-like II"/>
    <property type="match status" value="1"/>
</dbReference>
<comment type="subcellular location">
    <subcellularLocation>
        <location evidence="1">Periplasm</location>
    </subcellularLocation>
</comment>
<feature type="signal peptide" evidence="5">
    <location>
        <begin position="1"/>
        <end position="25"/>
    </location>
</feature>
<evidence type="ECO:0000313" key="6">
    <source>
        <dbReference type="EMBL" id="PMR68970.1"/>
    </source>
</evidence>
<name>A0A2N7TLA9_9GAMM</name>
<comment type="caution">
    <text evidence="6">The sequence shown here is derived from an EMBL/GenBank/DDBJ whole genome shotgun (WGS) entry which is preliminary data.</text>
</comment>
<comment type="similarity">
    <text evidence="2">Belongs to the bacterial solute-binding protein 1 family.</text>
</comment>
<dbReference type="AlphaFoldDB" id="A0A2N7TLA9"/>
<dbReference type="InterPro" id="IPR006059">
    <property type="entry name" value="SBP"/>
</dbReference>
<evidence type="ECO:0000256" key="2">
    <source>
        <dbReference type="ARBA" id="ARBA00008520"/>
    </source>
</evidence>
<organism evidence="6 7">
    <name type="scientific">Halomonas heilongjiangensis</name>
    <dbReference type="NCBI Taxonomy" id="1387883"/>
    <lineage>
        <taxon>Bacteria</taxon>
        <taxon>Pseudomonadati</taxon>
        <taxon>Pseudomonadota</taxon>
        <taxon>Gammaproteobacteria</taxon>
        <taxon>Oceanospirillales</taxon>
        <taxon>Halomonadaceae</taxon>
        <taxon>Halomonas</taxon>
    </lineage>
</organism>
<gene>
    <name evidence="6" type="ORF">C1H66_12680</name>
</gene>
<dbReference type="OrthoDB" id="9808332at2"/>
<dbReference type="PANTHER" id="PTHR43649">
    <property type="entry name" value="ARABINOSE-BINDING PROTEIN-RELATED"/>
    <property type="match status" value="1"/>
</dbReference>
<evidence type="ECO:0000256" key="5">
    <source>
        <dbReference type="SAM" id="SignalP"/>
    </source>
</evidence>
<accession>A0A2N7TLA9</accession>
<sequence length="435" mass="46586">MLKKTLIAAISMATSTLAATGQAQAADLTISCGAVGAELTLCQEGVAAWEEQTGHSVDIVSTPNSSTERLSLYQQILSANSSDIDVFQIDVIWPGLLGNHLLDLGEVLGEDAAEGHFPAIVENNTVDGRLVALPWFTDAGVLYYRTDLLEQYGFEPPETWEELTEIARKIQNAEREAGNGRMHGFVFQGRAYEGLTCNALEWVASHGGGTLVESDGEVSIDNDGAAAALDLAASWIGDIAPNGVLNYTEEEARGVFQGGNAVFMRNWPYAWALAQSEGSEVRGKVGVVKLPHGGEGGDNQAAASGGDNQSAATLGGWNLAVSRYSENRELAAELVAFLTGEAEQKRRAIEGAYNPTLEALYQDDEVLEAVPFFGDLYETFVNAVARPSAVTGDAYGRVSNAFFSTTHDVLSGSKSGEQAVTDLERELSRLKRRNW</sequence>
<reference evidence="6 7" key="1">
    <citation type="submission" date="2018-01" db="EMBL/GenBank/DDBJ databases">
        <title>Halomonas endophytica sp. nov., isolated from storage liquid in the stems of Populus euphratica.</title>
        <authorList>
            <person name="Chen C."/>
        </authorList>
    </citation>
    <scope>NUCLEOTIDE SEQUENCE [LARGE SCALE GENOMIC DNA]</scope>
    <source>
        <strain evidence="6 7">DSM 26881</strain>
    </source>
</reference>
<keyword evidence="4 5" id="KW-0732">Signal</keyword>
<evidence type="ECO:0000256" key="1">
    <source>
        <dbReference type="ARBA" id="ARBA00004418"/>
    </source>
</evidence>
<dbReference type="PANTHER" id="PTHR43649:SF34">
    <property type="entry name" value="ABC TRANSPORTER PERIPLASMIC-BINDING PROTEIN YCJN-RELATED"/>
    <property type="match status" value="1"/>
</dbReference>
<dbReference type="EMBL" id="PNRE01000055">
    <property type="protein sequence ID" value="PMR68970.1"/>
    <property type="molecule type" value="Genomic_DNA"/>
</dbReference>
<dbReference type="CDD" id="cd14750">
    <property type="entry name" value="PBP2_TMBP"/>
    <property type="match status" value="1"/>
</dbReference>
<keyword evidence="3" id="KW-0813">Transport</keyword>
<feature type="chain" id="PRO_5014951188" evidence="5">
    <location>
        <begin position="26"/>
        <end position="435"/>
    </location>
</feature>
<evidence type="ECO:0000256" key="3">
    <source>
        <dbReference type="ARBA" id="ARBA00022448"/>
    </source>
</evidence>
<proteinExistence type="inferred from homology"/>
<dbReference type="RefSeq" id="WP_102628254.1">
    <property type="nucleotide sequence ID" value="NZ_PDOH01000026.1"/>
</dbReference>
<dbReference type="Proteomes" id="UP000235346">
    <property type="component" value="Unassembled WGS sequence"/>
</dbReference>
<evidence type="ECO:0000313" key="7">
    <source>
        <dbReference type="Proteomes" id="UP000235346"/>
    </source>
</evidence>
<evidence type="ECO:0000256" key="4">
    <source>
        <dbReference type="ARBA" id="ARBA00022729"/>
    </source>
</evidence>